<protein>
    <submittedName>
        <fullName evidence="6">Aspartic proteinase nepenthesin-2</fullName>
    </submittedName>
</protein>
<dbReference type="InterPro" id="IPR021109">
    <property type="entry name" value="Peptidase_aspartic_dom_sf"/>
</dbReference>
<dbReference type="InterPro" id="IPR032799">
    <property type="entry name" value="TAXi_C"/>
</dbReference>
<dbReference type="PANTHER" id="PTHR47967:SF35">
    <property type="entry name" value="PEPTIDASE A1 DOMAIN-CONTAINING PROTEIN"/>
    <property type="match status" value="1"/>
</dbReference>
<dbReference type="GO" id="GO:0006508">
    <property type="term" value="P:proteolysis"/>
    <property type="evidence" value="ECO:0007669"/>
    <property type="project" value="UniProtKB-KW"/>
</dbReference>
<dbReference type="AlphaFoldDB" id="N1R3J1"/>
<dbReference type="Gene3D" id="2.40.70.10">
    <property type="entry name" value="Acid Proteases"/>
    <property type="match status" value="2"/>
</dbReference>
<keyword evidence="3" id="KW-0378">Hydrolase</keyword>
<name>N1R3J1_AEGTA</name>
<evidence type="ECO:0000256" key="1">
    <source>
        <dbReference type="ARBA" id="ARBA00007447"/>
    </source>
</evidence>
<feature type="domain" description="Xylanase inhibitor N-terminal" evidence="5">
    <location>
        <begin position="2"/>
        <end position="98"/>
    </location>
</feature>
<organism evidence="6">
    <name type="scientific">Aegilops tauschii</name>
    <name type="common">Tausch's goatgrass</name>
    <name type="synonym">Aegilops squarrosa</name>
    <dbReference type="NCBI Taxonomy" id="37682"/>
    <lineage>
        <taxon>Eukaryota</taxon>
        <taxon>Viridiplantae</taxon>
        <taxon>Streptophyta</taxon>
        <taxon>Embryophyta</taxon>
        <taxon>Tracheophyta</taxon>
        <taxon>Spermatophyta</taxon>
        <taxon>Magnoliopsida</taxon>
        <taxon>Liliopsida</taxon>
        <taxon>Poales</taxon>
        <taxon>Poaceae</taxon>
        <taxon>BOP clade</taxon>
        <taxon>Pooideae</taxon>
        <taxon>Triticodae</taxon>
        <taxon>Triticeae</taxon>
        <taxon>Triticinae</taxon>
        <taxon>Aegilops</taxon>
    </lineage>
</organism>
<dbReference type="GO" id="GO:0008233">
    <property type="term" value="F:peptidase activity"/>
    <property type="evidence" value="ECO:0007669"/>
    <property type="project" value="UniProtKB-KW"/>
</dbReference>
<dbReference type="ExpressionAtlas" id="N1R3J1">
    <property type="expression patterns" value="baseline"/>
</dbReference>
<sequence>MTGKMYEDTFTFQQAPNGKVAVEPNLRFGCGMFNSGNFGSNESGIAGFGCGGLFQAPPVLAAFPSPATPDKTSPALPASAAGYCLCRHSSRPSTAFLGTSDNLEAQATGRLQSTPLVRNPESNHYYLLLKGITVGKMRQPFDAAAFALKGDGFGGTIIDSSSSLTSIPEALYRSLVEAFKSQVFFFFWKRRLAPASASERCMRPYY</sequence>
<dbReference type="Pfam" id="PF14541">
    <property type="entry name" value="TAXi_C"/>
    <property type="match status" value="1"/>
</dbReference>
<evidence type="ECO:0000259" key="4">
    <source>
        <dbReference type="Pfam" id="PF14541"/>
    </source>
</evidence>
<reference evidence="6" key="1">
    <citation type="submission" date="2015-06" db="UniProtKB">
        <authorList>
            <consortium name="EnsemblPlants"/>
        </authorList>
    </citation>
    <scope>IDENTIFICATION</scope>
</reference>
<feature type="domain" description="Xylanase inhibitor C-terminal" evidence="4">
    <location>
        <begin position="124"/>
        <end position="201"/>
    </location>
</feature>
<dbReference type="PANTHER" id="PTHR47967">
    <property type="entry name" value="OS07G0603500 PROTEIN-RELATED"/>
    <property type="match status" value="1"/>
</dbReference>
<evidence type="ECO:0000256" key="2">
    <source>
        <dbReference type="ARBA" id="ARBA00022670"/>
    </source>
</evidence>
<dbReference type="InterPro" id="IPR051708">
    <property type="entry name" value="Plant_Aspart_Prot_A1"/>
</dbReference>
<keyword evidence="2" id="KW-0645">Protease</keyword>
<evidence type="ECO:0000256" key="3">
    <source>
        <dbReference type="ARBA" id="ARBA00022801"/>
    </source>
</evidence>
<dbReference type="GO" id="GO:0005576">
    <property type="term" value="C:extracellular region"/>
    <property type="evidence" value="ECO:0007669"/>
    <property type="project" value="TreeGrafter"/>
</dbReference>
<proteinExistence type="inferred from homology"/>
<dbReference type="EnsemblPlants" id="EMT16227">
    <property type="protein sequence ID" value="EMT16227"/>
    <property type="gene ID" value="F775_33077"/>
</dbReference>
<dbReference type="SUPFAM" id="SSF50630">
    <property type="entry name" value="Acid proteases"/>
    <property type="match status" value="1"/>
</dbReference>
<dbReference type="InterPro" id="IPR032861">
    <property type="entry name" value="TAXi_N"/>
</dbReference>
<evidence type="ECO:0000313" key="6">
    <source>
        <dbReference type="EnsemblPlants" id="EMT16227"/>
    </source>
</evidence>
<accession>N1R3J1</accession>
<dbReference type="Pfam" id="PF14543">
    <property type="entry name" value="TAXi_N"/>
    <property type="match status" value="1"/>
</dbReference>
<comment type="similarity">
    <text evidence="1">Belongs to the peptidase A1 family.</text>
</comment>
<evidence type="ECO:0000259" key="5">
    <source>
        <dbReference type="Pfam" id="PF14543"/>
    </source>
</evidence>